<protein>
    <recommendedName>
        <fullName evidence="3">Four helix bundle protein</fullName>
    </recommendedName>
</protein>
<dbReference type="AlphaFoldDB" id="A0A1I1HI21"/>
<organism evidence="1 2">
    <name type="scientific">Zunongwangia mangrovi</name>
    <dbReference type="NCBI Taxonomy" id="1334022"/>
    <lineage>
        <taxon>Bacteria</taxon>
        <taxon>Pseudomonadati</taxon>
        <taxon>Bacteroidota</taxon>
        <taxon>Flavobacteriia</taxon>
        <taxon>Flavobacteriales</taxon>
        <taxon>Flavobacteriaceae</taxon>
        <taxon>Zunongwangia</taxon>
    </lineage>
</organism>
<name>A0A1I1HI21_9FLAO</name>
<evidence type="ECO:0000313" key="2">
    <source>
        <dbReference type="Proteomes" id="UP000199438"/>
    </source>
</evidence>
<keyword evidence="2" id="KW-1185">Reference proteome</keyword>
<dbReference type="Proteomes" id="UP000199438">
    <property type="component" value="Unassembled WGS sequence"/>
</dbReference>
<sequence length="128" mass="14747">MKAYQLPVYKKALEIFKISSAVSSYFSDNKNILEMDISTVPAHNYAGRLVTESLQLAPGIAGVVTARSKEIQLKRIEKIRKAAKRIKSNCRNIEITGIKETEFLDLLRREIHHFEHLISDWLHQNQKN</sequence>
<proteinExistence type="predicted"/>
<reference evidence="2" key="1">
    <citation type="submission" date="2016-10" db="EMBL/GenBank/DDBJ databases">
        <authorList>
            <person name="Varghese N."/>
            <person name="Submissions S."/>
        </authorList>
    </citation>
    <scope>NUCLEOTIDE SEQUENCE [LARGE SCALE GENOMIC DNA]</scope>
    <source>
        <strain evidence="2">DSM 24499</strain>
    </source>
</reference>
<dbReference type="OrthoDB" id="1443689at2"/>
<dbReference type="RefSeq" id="WP_092541648.1">
    <property type="nucleotide sequence ID" value="NZ_FOKV01000003.1"/>
</dbReference>
<dbReference type="STRING" id="1334022.SAMN04487907_10347"/>
<dbReference type="EMBL" id="FOKV01000003">
    <property type="protein sequence ID" value="SFC23385.1"/>
    <property type="molecule type" value="Genomic_DNA"/>
</dbReference>
<evidence type="ECO:0000313" key="1">
    <source>
        <dbReference type="EMBL" id="SFC23385.1"/>
    </source>
</evidence>
<accession>A0A1I1HI21</accession>
<evidence type="ECO:0008006" key="3">
    <source>
        <dbReference type="Google" id="ProtNLM"/>
    </source>
</evidence>
<gene>
    <name evidence="1" type="ORF">SAMN04487907_10347</name>
</gene>